<dbReference type="InterPro" id="IPR036388">
    <property type="entry name" value="WH-like_DNA-bd_sf"/>
</dbReference>
<organism evidence="10">
    <name type="scientific">Caldilinea aerophila</name>
    <dbReference type="NCBI Taxonomy" id="133453"/>
    <lineage>
        <taxon>Bacteria</taxon>
        <taxon>Bacillati</taxon>
        <taxon>Chloroflexota</taxon>
        <taxon>Caldilineae</taxon>
        <taxon>Caldilineales</taxon>
        <taxon>Caldilineaceae</taxon>
        <taxon>Caldilinea</taxon>
    </lineage>
</organism>
<evidence type="ECO:0000256" key="2">
    <source>
        <dbReference type="ARBA" id="ARBA00023012"/>
    </source>
</evidence>
<dbReference type="Gene3D" id="3.40.50.2300">
    <property type="match status" value="1"/>
</dbReference>
<dbReference type="EMBL" id="DSMG01000070">
    <property type="protein sequence ID" value="HDX31093.1"/>
    <property type="molecule type" value="Genomic_DNA"/>
</dbReference>
<dbReference type="FunFam" id="3.40.50.2300:FF:000001">
    <property type="entry name" value="DNA-binding response regulator PhoB"/>
    <property type="match status" value="1"/>
</dbReference>
<sequence>MNSSPPRVLIIEDEQTIVEFLRVGLAYEGFQVEIARDGWSGLRLFNGQEFDLVVLDLMLPDLDGLEICKRLRSVNADVAIILLTARREIPDRIAGLNLGADDYVTKPFSFEELLARIRAVLRRRGRPQEQPVVAAAGIVLNSATHEVHKNGEPIDLTPKEFALLELFMRHPRRVFTRETLLNRIWGFDFAGDTNVVDVHVHHLREKIGDRAKRLIRTNYGLGYSFRPDDDESLA</sequence>
<dbReference type="PROSITE" id="PS51755">
    <property type="entry name" value="OMPR_PHOB"/>
    <property type="match status" value="1"/>
</dbReference>
<keyword evidence="3" id="KW-0805">Transcription regulation</keyword>
<evidence type="ECO:0000259" key="9">
    <source>
        <dbReference type="PROSITE" id="PS51755"/>
    </source>
</evidence>
<dbReference type="InterPro" id="IPR001867">
    <property type="entry name" value="OmpR/PhoB-type_DNA-bd"/>
</dbReference>
<accession>A0A7C1FK43</accession>
<dbReference type="GO" id="GO:0005829">
    <property type="term" value="C:cytosol"/>
    <property type="evidence" value="ECO:0007669"/>
    <property type="project" value="TreeGrafter"/>
</dbReference>
<gene>
    <name evidence="10" type="ORF">ENQ20_06310</name>
</gene>
<evidence type="ECO:0000256" key="1">
    <source>
        <dbReference type="ARBA" id="ARBA00022553"/>
    </source>
</evidence>
<dbReference type="SUPFAM" id="SSF46894">
    <property type="entry name" value="C-terminal effector domain of the bipartite response regulators"/>
    <property type="match status" value="1"/>
</dbReference>
<keyword evidence="4 7" id="KW-0238">DNA-binding</keyword>
<proteinExistence type="predicted"/>
<dbReference type="InterPro" id="IPR039420">
    <property type="entry name" value="WalR-like"/>
</dbReference>
<dbReference type="Gene3D" id="1.10.10.10">
    <property type="entry name" value="Winged helix-like DNA-binding domain superfamily/Winged helix DNA-binding domain"/>
    <property type="match status" value="1"/>
</dbReference>
<dbReference type="GO" id="GO:0006355">
    <property type="term" value="P:regulation of DNA-templated transcription"/>
    <property type="evidence" value="ECO:0007669"/>
    <property type="project" value="InterPro"/>
</dbReference>
<evidence type="ECO:0000256" key="4">
    <source>
        <dbReference type="ARBA" id="ARBA00023125"/>
    </source>
</evidence>
<dbReference type="SMART" id="SM00862">
    <property type="entry name" value="Trans_reg_C"/>
    <property type="match status" value="1"/>
</dbReference>
<dbReference type="SMART" id="SM00448">
    <property type="entry name" value="REC"/>
    <property type="match status" value="1"/>
</dbReference>
<dbReference type="InterPro" id="IPR016032">
    <property type="entry name" value="Sig_transdc_resp-reg_C-effctor"/>
</dbReference>
<evidence type="ECO:0000256" key="5">
    <source>
        <dbReference type="ARBA" id="ARBA00023163"/>
    </source>
</evidence>
<dbReference type="Gene3D" id="6.10.250.690">
    <property type="match status" value="1"/>
</dbReference>
<dbReference type="Pfam" id="PF00072">
    <property type="entry name" value="Response_reg"/>
    <property type="match status" value="1"/>
</dbReference>
<feature type="domain" description="Response regulatory" evidence="8">
    <location>
        <begin position="7"/>
        <end position="121"/>
    </location>
</feature>
<dbReference type="Pfam" id="PF00486">
    <property type="entry name" value="Trans_reg_C"/>
    <property type="match status" value="1"/>
</dbReference>
<evidence type="ECO:0000256" key="6">
    <source>
        <dbReference type="PROSITE-ProRule" id="PRU00169"/>
    </source>
</evidence>
<keyword evidence="2" id="KW-0902">Two-component regulatory system</keyword>
<dbReference type="InterPro" id="IPR011006">
    <property type="entry name" value="CheY-like_superfamily"/>
</dbReference>
<dbReference type="PANTHER" id="PTHR48111:SF22">
    <property type="entry name" value="REGULATOR OF RPOS"/>
    <property type="match status" value="1"/>
</dbReference>
<evidence type="ECO:0000313" key="10">
    <source>
        <dbReference type="EMBL" id="HDX31093.1"/>
    </source>
</evidence>
<dbReference type="SUPFAM" id="SSF52172">
    <property type="entry name" value="CheY-like"/>
    <property type="match status" value="1"/>
</dbReference>
<protein>
    <submittedName>
        <fullName evidence="10">Response regulator transcription factor</fullName>
    </submittedName>
</protein>
<dbReference type="CDD" id="cd00383">
    <property type="entry name" value="trans_reg_C"/>
    <property type="match status" value="1"/>
</dbReference>
<dbReference type="FunFam" id="1.10.10.10:FF:000005">
    <property type="entry name" value="Two-component system response regulator"/>
    <property type="match status" value="1"/>
</dbReference>
<name>A0A7C1FK43_9CHLR</name>
<evidence type="ECO:0000256" key="7">
    <source>
        <dbReference type="PROSITE-ProRule" id="PRU01091"/>
    </source>
</evidence>
<dbReference type="PANTHER" id="PTHR48111">
    <property type="entry name" value="REGULATOR OF RPOS"/>
    <property type="match status" value="1"/>
</dbReference>
<reference evidence="10" key="1">
    <citation type="journal article" date="2020" name="mSystems">
        <title>Genome- and Community-Level Interaction Insights into Carbon Utilization and Element Cycling Functions of Hydrothermarchaeota in Hydrothermal Sediment.</title>
        <authorList>
            <person name="Zhou Z."/>
            <person name="Liu Y."/>
            <person name="Xu W."/>
            <person name="Pan J."/>
            <person name="Luo Z.H."/>
            <person name="Li M."/>
        </authorList>
    </citation>
    <scope>NUCLEOTIDE SEQUENCE [LARGE SCALE GENOMIC DNA]</scope>
    <source>
        <strain evidence="10">SpSt-289</strain>
    </source>
</reference>
<feature type="DNA-binding region" description="OmpR/PhoB-type" evidence="7">
    <location>
        <begin position="130"/>
        <end position="227"/>
    </location>
</feature>
<comment type="caution">
    <text evidence="10">The sequence shown here is derived from an EMBL/GenBank/DDBJ whole genome shotgun (WGS) entry which is preliminary data.</text>
</comment>
<dbReference type="GO" id="GO:0000976">
    <property type="term" value="F:transcription cis-regulatory region binding"/>
    <property type="evidence" value="ECO:0007669"/>
    <property type="project" value="TreeGrafter"/>
</dbReference>
<feature type="modified residue" description="4-aspartylphosphate" evidence="6">
    <location>
        <position position="56"/>
    </location>
</feature>
<dbReference type="PROSITE" id="PS50110">
    <property type="entry name" value="RESPONSE_REGULATORY"/>
    <property type="match status" value="1"/>
</dbReference>
<evidence type="ECO:0000259" key="8">
    <source>
        <dbReference type="PROSITE" id="PS50110"/>
    </source>
</evidence>
<feature type="domain" description="OmpR/PhoB-type" evidence="9">
    <location>
        <begin position="130"/>
        <end position="227"/>
    </location>
</feature>
<keyword evidence="5" id="KW-0804">Transcription</keyword>
<dbReference type="GO" id="GO:0000156">
    <property type="term" value="F:phosphorelay response regulator activity"/>
    <property type="evidence" value="ECO:0007669"/>
    <property type="project" value="TreeGrafter"/>
</dbReference>
<evidence type="ECO:0000256" key="3">
    <source>
        <dbReference type="ARBA" id="ARBA00023015"/>
    </source>
</evidence>
<dbReference type="GO" id="GO:0032993">
    <property type="term" value="C:protein-DNA complex"/>
    <property type="evidence" value="ECO:0007669"/>
    <property type="project" value="TreeGrafter"/>
</dbReference>
<dbReference type="AlphaFoldDB" id="A0A7C1FK43"/>
<dbReference type="InterPro" id="IPR001789">
    <property type="entry name" value="Sig_transdc_resp-reg_receiver"/>
</dbReference>
<keyword evidence="1 6" id="KW-0597">Phosphoprotein</keyword>